<feature type="transmembrane region" description="Helical" evidence="7">
    <location>
        <begin position="9"/>
        <end position="29"/>
    </location>
</feature>
<dbReference type="EMBL" id="AP021875">
    <property type="protein sequence ID" value="BBO74805.1"/>
    <property type="molecule type" value="Genomic_DNA"/>
</dbReference>
<dbReference type="GO" id="GO:0005886">
    <property type="term" value="C:plasma membrane"/>
    <property type="evidence" value="ECO:0007669"/>
    <property type="project" value="UniProtKB-SubCell"/>
</dbReference>
<evidence type="ECO:0000313" key="9">
    <source>
        <dbReference type="EMBL" id="BBO74805.1"/>
    </source>
</evidence>
<dbReference type="PANTHER" id="PTHR43163:SF6">
    <property type="entry name" value="DIPEPTIDE TRANSPORT SYSTEM PERMEASE PROTEIN DPPB-RELATED"/>
    <property type="match status" value="1"/>
</dbReference>
<keyword evidence="6 7" id="KW-0472">Membrane</keyword>
<keyword evidence="5 7" id="KW-1133">Transmembrane helix</keyword>
<evidence type="ECO:0000256" key="2">
    <source>
        <dbReference type="ARBA" id="ARBA00022448"/>
    </source>
</evidence>
<protein>
    <submittedName>
        <fullName evidence="9">Peptide ABC transporter</fullName>
    </submittedName>
</protein>
<comment type="subcellular location">
    <subcellularLocation>
        <location evidence="1 7">Cell membrane</location>
        <topology evidence="1 7">Multi-pass membrane protein</topology>
    </subcellularLocation>
</comment>
<evidence type="ECO:0000256" key="3">
    <source>
        <dbReference type="ARBA" id="ARBA00022475"/>
    </source>
</evidence>
<feature type="transmembrane region" description="Helical" evidence="7">
    <location>
        <begin position="134"/>
        <end position="160"/>
    </location>
</feature>
<reference evidence="9 10" key="1">
    <citation type="submission" date="2019-11" db="EMBL/GenBank/DDBJ databases">
        <title>Comparative genomics of hydrocarbon-degrading Desulfosarcina strains.</title>
        <authorList>
            <person name="Watanabe M."/>
            <person name="Kojima H."/>
            <person name="Fukui M."/>
        </authorList>
    </citation>
    <scope>NUCLEOTIDE SEQUENCE [LARGE SCALE GENOMIC DNA]</scope>
    <source>
        <strain evidence="9 10">PP31</strain>
    </source>
</reference>
<dbReference type="RefSeq" id="WP_155303787.1">
    <property type="nucleotide sequence ID" value="NZ_AP021875.1"/>
</dbReference>
<dbReference type="OrthoDB" id="9778910at2"/>
<dbReference type="Pfam" id="PF00528">
    <property type="entry name" value="BPD_transp_1"/>
    <property type="match status" value="1"/>
</dbReference>
<name>A0A5K7Z261_9BACT</name>
<sequence length="318" mass="34833">MQILGKKALRLVIVVVAVSVLTFLMINLLPGDVAHVVGGEEATLEDIQAIRKKMGLDQGIVVRYFTWLKNAASGDLGESYLTHEPVVDMIIARLPVTIELLIISQCMALMLALPSGIVSAYRSNSMMDRLVNGIGFATLSIPSFVMALLTIYLFSIKLRWLPATGYVPLSIDIGTNLKSYVLPGLSIAMIEWVVLMRVLRSDMITTLGQNYILMARAKGLPAWRVLLQHALRPSSFTLITVLGIQIGRHLGEAVIVETIFALPGIGRLLIDSIYARDYQMVQGCVLLITVGYVVINSFVDLLYAVLDPRIRTEGGHAG</sequence>
<feature type="domain" description="ABC transmembrane type-1" evidence="8">
    <location>
        <begin position="94"/>
        <end position="303"/>
    </location>
</feature>
<dbReference type="InterPro" id="IPR035906">
    <property type="entry name" value="MetI-like_sf"/>
</dbReference>
<evidence type="ECO:0000256" key="6">
    <source>
        <dbReference type="ARBA" id="ARBA00023136"/>
    </source>
</evidence>
<keyword evidence="4 7" id="KW-0812">Transmembrane</keyword>
<evidence type="ECO:0000313" key="10">
    <source>
        <dbReference type="Proteomes" id="UP000427769"/>
    </source>
</evidence>
<keyword evidence="2 7" id="KW-0813">Transport</keyword>
<gene>
    <name evidence="9" type="ORF">DSCW_22220</name>
</gene>
<accession>A0A5K7Z261</accession>
<dbReference type="Pfam" id="PF19300">
    <property type="entry name" value="BPD_transp_1_N"/>
    <property type="match status" value="1"/>
</dbReference>
<evidence type="ECO:0000256" key="7">
    <source>
        <dbReference type="RuleBase" id="RU363032"/>
    </source>
</evidence>
<feature type="transmembrane region" description="Helical" evidence="7">
    <location>
        <begin position="90"/>
        <end position="113"/>
    </location>
</feature>
<feature type="transmembrane region" description="Helical" evidence="7">
    <location>
        <begin position="284"/>
        <end position="306"/>
    </location>
</feature>
<proteinExistence type="inferred from homology"/>
<evidence type="ECO:0000256" key="4">
    <source>
        <dbReference type="ARBA" id="ARBA00022692"/>
    </source>
</evidence>
<evidence type="ECO:0000256" key="1">
    <source>
        <dbReference type="ARBA" id="ARBA00004651"/>
    </source>
</evidence>
<dbReference type="GO" id="GO:0055085">
    <property type="term" value="P:transmembrane transport"/>
    <property type="evidence" value="ECO:0007669"/>
    <property type="project" value="InterPro"/>
</dbReference>
<evidence type="ECO:0000256" key="5">
    <source>
        <dbReference type="ARBA" id="ARBA00022989"/>
    </source>
</evidence>
<dbReference type="PANTHER" id="PTHR43163">
    <property type="entry name" value="DIPEPTIDE TRANSPORT SYSTEM PERMEASE PROTEIN DPPB-RELATED"/>
    <property type="match status" value="1"/>
</dbReference>
<keyword evidence="3" id="KW-1003">Cell membrane</keyword>
<organism evidence="9 10">
    <name type="scientific">Desulfosarcina widdelii</name>
    <dbReference type="NCBI Taxonomy" id="947919"/>
    <lineage>
        <taxon>Bacteria</taxon>
        <taxon>Pseudomonadati</taxon>
        <taxon>Thermodesulfobacteriota</taxon>
        <taxon>Desulfobacteria</taxon>
        <taxon>Desulfobacterales</taxon>
        <taxon>Desulfosarcinaceae</taxon>
        <taxon>Desulfosarcina</taxon>
    </lineage>
</organism>
<feature type="transmembrane region" description="Helical" evidence="7">
    <location>
        <begin position="180"/>
        <end position="199"/>
    </location>
</feature>
<dbReference type="KEGG" id="dwd:DSCW_22220"/>
<dbReference type="Proteomes" id="UP000427769">
    <property type="component" value="Chromosome"/>
</dbReference>
<comment type="similarity">
    <text evidence="7">Belongs to the binding-protein-dependent transport system permease family.</text>
</comment>
<keyword evidence="10" id="KW-1185">Reference proteome</keyword>
<dbReference type="AlphaFoldDB" id="A0A5K7Z261"/>
<dbReference type="CDD" id="cd06261">
    <property type="entry name" value="TM_PBP2"/>
    <property type="match status" value="1"/>
</dbReference>
<evidence type="ECO:0000259" key="8">
    <source>
        <dbReference type="PROSITE" id="PS50928"/>
    </source>
</evidence>
<dbReference type="SUPFAM" id="SSF161098">
    <property type="entry name" value="MetI-like"/>
    <property type="match status" value="1"/>
</dbReference>
<dbReference type="PROSITE" id="PS50928">
    <property type="entry name" value="ABC_TM1"/>
    <property type="match status" value="1"/>
</dbReference>
<dbReference type="InterPro" id="IPR000515">
    <property type="entry name" value="MetI-like"/>
</dbReference>
<dbReference type="InterPro" id="IPR045621">
    <property type="entry name" value="BPD_transp_1_N"/>
</dbReference>
<dbReference type="Gene3D" id="1.10.3720.10">
    <property type="entry name" value="MetI-like"/>
    <property type="match status" value="1"/>
</dbReference>